<organism evidence="9 10">
    <name type="scientific">Littorina saxatilis</name>
    <dbReference type="NCBI Taxonomy" id="31220"/>
    <lineage>
        <taxon>Eukaryota</taxon>
        <taxon>Metazoa</taxon>
        <taxon>Spiralia</taxon>
        <taxon>Lophotrochozoa</taxon>
        <taxon>Mollusca</taxon>
        <taxon>Gastropoda</taxon>
        <taxon>Caenogastropoda</taxon>
        <taxon>Littorinimorpha</taxon>
        <taxon>Littorinoidea</taxon>
        <taxon>Littorinidae</taxon>
        <taxon>Littorina</taxon>
    </lineage>
</organism>
<keyword evidence="10" id="KW-1185">Reference proteome</keyword>
<evidence type="ECO:0000313" key="9">
    <source>
        <dbReference type="EMBL" id="KAK7104417.1"/>
    </source>
</evidence>
<evidence type="ECO:0000256" key="6">
    <source>
        <dbReference type="ARBA" id="ARBA00023242"/>
    </source>
</evidence>
<comment type="caution">
    <text evidence="9">The sequence shown here is derived from an EMBL/GenBank/DDBJ whole genome shotgun (WGS) entry which is preliminary data.</text>
</comment>
<evidence type="ECO:0008006" key="11">
    <source>
        <dbReference type="Google" id="ProtNLM"/>
    </source>
</evidence>
<dbReference type="PANTHER" id="PTHR14401:SF6">
    <property type="entry name" value="CENTROMERE PROTEIN K"/>
    <property type="match status" value="1"/>
</dbReference>
<evidence type="ECO:0000256" key="5">
    <source>
        <dbReference type="ARBA" id="ARBA00023054"/>
    </source>
</evidence>
<dbReference type="Proteomes" id="UP001374579">
    <property type="component" value="Unassembled WGS sequence"/>
</dbReference>
<reference evidence="9 10" key="1">
    <citation type="submission" date="2024-02" db="EMBL/GenBank/DDBJ databases">
        <title>Chromosome-scale genome assembly of the rough periwinkle Littorina saxatilis.</title>
        <authorList>
            <person name="De Jode A."/>
            <person name="Faria R."/>
            <person name="Formenti G."/>
            <person name="Sims Y."/>
            <person name="Smith T.P."/>
            <person name="Tracey A."/>
            <person name="Wood J.M.D."/>
            <person name="Zagrodzka Z.B."/>
            <person name="Johannesson K."/>
            <person name="Butlin R.K."/>
            <person name="Leder E.H."/>
        </authorList>
    </citation>
    <scope>NUCLEOTIDE SEQUENCE [LARGE SCALE GENOMIC DNA]</scope>
    <source>
        <strain evidence="9">Snail1</strain>
        <tissue evidence="9">Muscle</tissue>
    </source>
</reference>
<dbReference type="GO" id="GO:0005634">
    <property type="term" value="C:nucleus"/>
    <property type="evidence" value="ECO:0007669"/>
    <property type="project" value="UniProtKB-SubCell"/>
</dbReference>
<feature type="coiled-coil region" evidence="8">
    <location>
        <begin position="79"/>
        <end position="106"/>
    </location>
</feature>
<proteinExistence type="inferred from homology"/>
<gene>
    <name evidence="9" type="ORF">V1264_019138</name>
</gene>
<sequence>MSSVTQFASVQPRVRILREKERRLRAELALLKITDPRTLPNDPQVIKKVMLTDMQRQVSQVKETVSLVKSQRQELLASMEREEQYKEQLVAVNEKLQEKSNSLEAEDPPQDAVETVTQELENKINAAGKTEEAMMKKLADFVEEHFPLPEPAQIAKTSKDLRSRKQQSGKETLQLKVILLELMTKCVESPNDPYLMLDERHWPAYIELLLRCNIILQHPDNDRRIKLVPFHL</sequence>
<dbReference type="GO" id="GO:0051382">
    <property type="term" value="P:kinetochore assembly"/>
    <property type="evidence" value="ECO:0007669"/>
    <property type="project" value="InterPro"/>
</dbReference>
<keyword evidence="5 8" id="KW-0175">Coiled coil</keyword>
<accession>A0AAN9GDL3</accession>
<dbReference type="Pfam" id="PF11802">
    <property type="entry name" value="CENP-K"/>
    <property type="match status" value="1"/>
</dbReference>
<keyword evidence="4" id="KW-0158">Chromosome</keyword>
<dbReference type="EMBL" id="JBAMIC010000008">
    <property type="protein sequence ID" value="KAK7104417.1"/>
    <property type="molecule type" value="Genomic_DNA"/>
</dbReference>
<evidence type="ECO:0000256" key="1">
    <source>
        <dbReference type="ARBA" id="ARBA00004123"/>
    </source>
</evidence>
<dbReference type="InterPro" id="IPR020993">
    <property type="entry name" value="Centromere_CenpK"/>
</dbReference>
<comment type="similarity">
    <text evidence="3">Belongs to the CENP-K/MCM22 family.</text>
</comment>
<keyword evidence="6" id="KW-0539">Nucleus</keyword>
<evidence type="ECO:0000256" key="8">
    <source>
        <dbReference type="SAM" id="Coils"/>
    </source>
</evidence>
<dbReference type="AlphaFoldDB" id="A0AAN9GDL3"/>
<dbReference type="PANTHER" id="PTHR14401">
    <property type="entry name" value="CENTROMERE PROTEIN K"/>
    <property type="match status" value="1"/>
</dbReference>
<dbReference type="GO" id="GO:0000070">
    <property type="term" value="P:mitotic sister chromatid segregation"/>
    <property type="evidence" value="ECO:0007669"/>
    <property type="project" value="TreeGrafter"/>
</dbReference>
<comment type="subcellular location">
    <subcellularLocation>
        <location evidence="2">Chromosome</location>
        <location evidence="2">Centromere</location>
    </subcellularLocation>
    <subcellularLocation>
        <location evidence="1">Nucleus</location>
    </subcellularLocation>
</comment>
<evidence type="ECO:0000313" key="10">
    <source>
        <dbReference type="Proteomes" id="UP001374579"/>
    </source>
</evidence>
<evidence type="ECO:0000256" key="2">
    <source>
        <dbReference type="ARBA" id="ARBA00004584"/>
    </source>
</evidence>
<protein>
    <recommendedName>
        <fullName evidence="11">Centromere protein K</fullName>
    </recommendedName>
</protein>
<evidence type="ECO:0000256" key="3">
    <source>
        <dbReference type="ARBA" id="ARBA00005795"/>
    </source>
</evidence>
<keyword evidence="7" id="KW-0137">Centromere</keyword>
<evidence type="ECO:0000256" key="4">
    <source>
        <dbReference type="ARBA" id="ARBA00022454"/>
    </source>
</evidence>
<dbReference type="GO" id="GO:0000775">
    <property type="term" value="C:chromosome, centromeric region"/>
    <property type="evidence" value="ECO:0007669"/>
    <property type="project" value="UniProtKB-SubCell"/>
</dbReference>
<name>A0AAN9GDL3_9CAEN</name>
<evidence type="ECO:0000256" key="7">
    <source>
        <dbReference type="ARBA" id="ARBA00023328"/>
    </source>
</evidence>